<protein>
    <recommendedName>
        <fullName evidence="2">PPM-type phosphatase domain-containing protein</fullName>
    </recommendedName>
</protein>
<dbReference type="CDD" id="cd00143">
    <property type="entry name" value="PP2Cc"/>
    <property type="match status" value="1"/>
</dbReference>
<dbReference type="RefSeq" id="WP_055581857.1">
    <property type="nucleotide sequence ID" value="NZ_LKTM01000384.1"/>
</dbReference>
<dbReference type="PANTHER" id="PTHR47992">
    <property type="entry name" value="PROTEIN PHOSPHATASE"/>
    <property type="match status" value="1"/>
</dbReference>
<dbReference type="SUPFAM" id="SSF81606">
    <property type="entry name" value="PP2C-like"/>
    <property type="match status" value="1"/>
</dbReference>
<dbReference type="Pfam" id="PF13672">
    <property type="entry name" value="PP2C_2"/>
    <property type="match status" value="1"/>
</dbReference>
<dbReference type="Proteomes" id="UP000051677">
    <property type="component" value="Unassembled WGS sequence"/>
</dbReference>
<dbReference type="PROSITE" id="PS51746">
    <property type="entry name" value="PPM_2"/>
    <property type="match status" value="1"/>
</dbReference>
<dbReference type="EMBL" id="LKTM01000384">
    <property type="protein sequence ID" value="KQH75180.1"/>
    <property type="molecule type" value="Genomic_DNA"/>
</dbReference>
<reference evidence="3 4" key="1">
    <citation type="submission" date="2015-10" db="EMBL/GenBank/DDBJ databases">
        <title>Mycobacterium gordonae draft genome assembly.</title>
        <authorList>
            <person name="Ustinova V."/>
            <person name="Smirnova T."/>
            <person name="Blagodatskikh K."/>
            <person name="Varlamov D."/>
            <person name="Larionova E."/>
            <person name="Chernousova L."/>
        </authorList>
    </citation>
    <scope>NUCLEOTIDE SEQUENCE [LARGE SCALE GENOMIC DNA]</scope>
    <source>
        <strain evidence="3 4">CTRI 14-8773</strain>
    </source>
</reference>
<dbReference type="GO" id="GO:0004722">
    <property type="term" value="F:protein serine/threonine phosphatase activity"/>
    <property type="evidence" value="ECO:0007669"/>
    <property type="project" value="InterPro"/>
</dbReference>
<sequence length="247" mass="26326">MDATRYSALSDVGCERSDNQDRWGADAEQRLFMVADGVGGSRDGALAAQTMVDILPRYVAHHLPPDQREAADAAERLGRAISELSDDLHSKAQRDARYAGANSTLVTVVIVGARVLVAHLGDSRAYLLRDGQLTQLTRDHTLVQSLVDANQVQAEDAGNLRVRNVVTRYMGMKPPAKADSGAQDLADGDRILLCSDGLHGIVKEPTLTRILGKYDDPGEVCAALIAAARGEGAPDNVTALVVDVSDS</sequence>
<dbReference type="InterPro" id="IPR036457">
    <property type="entry name" value="PPM-type-like_dom_sf"/>
</dbReference>
<accession>A0A0Q2X038</accession>
<dbReference type="InterPro" id="IPR015655">
    <property type="entry name" value="PP2C"/>
</dbReference>
<proteinExistence type="predicted"/>
<dbReference type="STRING" id="1778.A9W97_00830"/>
<gene>
    <name evidence="3" type="ORF">AO501_24125</name>
</gene>
<comment type="caution">
    <text evidence="3">The sequence shown here is derived from an EMBL/GenBank/DDBJ whole genome shotgun (WGS) entry which is preliminary data.</text>
</comment>
<name>A0A0Q2X038_MYCGO</name>
<evidence type="ECO:0000313" key="4">
    <source>
        <dbReference type="Proteomes" id="UP000051677"/>
    </source>
</evidence>
<evidence type="ECO:0000259" key="2">
    <source>
        <dbReference type="PROSITE" id="PS51746"/>
    </source>
</evidence>
<dbReference type="SMART" id="SM00331">
    <property type="entry name" value="PP2C_SIG"/>
    <property type="match status" value="1"/>
</dbReference>
<dbReference type="InterPro" id="IPR001932">
    <property type="entry name" value="PPM-type_phosphatase-like_dom"/>
</dbReference>
<feature type="region of interest" description="Disordered" evidence="1">
    <location>
        <begin position="1"/>
        <end position="21"/>
    </location>
</feature>
<feature type="domain" description="PPM-type phosphatase" evidence="2">
    <location>
        <begin position="5"/>
        <end position="244"/>
    </location>
</feature>
<dbReference type="Gene3D" id="3.60.40.10">
    <property type="entry name" value="PPM-type phosphatase domain"/>
    <property type="match status" value="1"/>
</dbReference>
<dbReference type="AlphaFoldDB" id="A0A0Q2X038"/>
<evidence type="ECO:0000313" key="3">
    <source>
        <dbReference type="EMBL" id="KQH75180.1"/>
    </source>
</evidence>
<evidence type="ECO:0000256" key="1">
    <source>
        <dbReference type="SAM" id="MobiDB-lite"/>
    </source>
</evidence>
<organism evidence="3 4">
    <name type="scientific">Mycobacterium gordonae</name>
    <dbReference type="NCBI Taxonomy" id="1778"/>
    <lineage>
        <taxon>Bacteria</taxon>
        <taxon>Bacillati</taxon>
        <taxon>Actinomycetota</taxon>
        <taxon>Actinomycetes</taxon>
        <taxon>Mycobacteriales</taxon>
        <taxon>Mycobacteriaceae</taxon>
        <taxon>Mycobacterium</taxon>
    </lineage>
</organism>
<dbReference type="SMART" id="SM00332">
    <property type="entry name" value="PP2Cc"/>
    <property type="match status" value="1"/>
</dbReference>